<feature type="signal peptide" evidence="2">
    <location>
        <begin position="1"/>
        <end position="20"/>
    </location>
</feature>
<dbReference type="AlphaFoldDB" id="A0A9D3X921"/>
<feature type="compositionally biased region" description="Polar residues" evidence="1">
    <location>
        <begin position="110"/>
        <end position="119"/>
    </location>
</feature>
<gene>
    <name evidence="3" type="ORF">KIL84_021571</name>
</gene>
<keyword evidence="4" id="KW-1185">Reference proteome</keyword>
<proteinExistence type="predicted"/>
<sequence length="125" mass="13601">MKTVLLITALLLMNLMTVICDGSTKTQFTSSEQNELPHFTPQRDANAAFCLPPSQPLLLGTPLQPANPRNPASITAPVDVFPQHTHRALLFAAIGFFPRFPSEPFIPPTATESRQQSPASHGDSH</sequence>
<name>A0A9D3X921_9SAUR</name>
<organism evidence="3 4">
    <name type="scientific">Mauremys mutica</name>
    <name type="common">yellowpond turtle</name>
    <dbReference type="NCBI Taxonomy" id="74926"/>
    <lineage>
        <taxon>Eukaryota</taxon>
        <taxon>Metazoa</taxon>
        <taxon>Chordata</taxon>
        <taxon>Craniata</taxon>
        <taxon>Vertebrata</taxon>
        <taxon>Euteleostomi</taxon>
        <taxon>Archelosauria</taxon>
        <taxon>Testudinata</taxon>
        <taxon>Testudines</taxon>
        <taxon>Cryptodira</taxon>
        <taxon>Durocryptodira</taxon>
        <taxon>Testudinoidea</taxon>
        <taxon>Geoemydidae</taxon>
        <taxon>Geoemydinae</taxon>
        <taxon>Mauremys</taxon>
    </lineage>
</organism>
<protein>
    <submittedName>
        <fullName evidence="3">Uncharacterized protein</fullName>
    </submittedName>
</protein>
<evidence type="ECO:0000313" key="3">
    <source>
        <dbReference type="EMBL" id="KAH1175157.1"/>
    </source>
</evidence>
<feature type="region of interest" description="Disordered" evidence="1">
    <location>
        <begin position="105"/>
        <end position="125"/>
    </location>
</feature>
<evidence type="ECO:0000313" key="4">
    <source>
        <dbReference type="Proteomes" id="UP000827986"/>
    </source>
</evidence>
<reference evidence="3" key="1">
    <citation type="submission" date="2021-09" db="EMBL/GenBank/DDBJ databases">
        <title>The genome of Mauremys mutica provides insights into the evolution of semi-aquatic lifestyle.</title>
        <authorList>
            <person name="Gong S."/>
            <person name="Gao Y."/>
        </authorList>
    </citation>
    <scope>NUCLEOTIDE SEQUENCE</scope>
    <source>
        <strain evidence="3">MM-2020</strain>
        <tissue evidence="3">Muscle</tissue>
    </source>
</reference>
<dbReference type="EMBL" id="JAHDVG010000478">
    <property type="protein sequence ID" value="KAH1175157.1"/>
    <property type="molecule type" value="Genomic_DNA"/>
</dbReference>
<evidence type="ECO:0000256" key="2">
    <source>
        <dbReference type="SAM" id="SignalP"/>
    </source>
</evidence>
<comment type="caution">
    <text evidence="3">The sequence shown here is derived from an EMBL/GenBank/DDBJ whole genome shotgun (WGS) entry which is preliminary data.</text>
</comment>
<evidence type="ECO:0000256" key="1">
    <source>
        <dbReference type="SAM" id="MobiDB-lite"/>
    </source>
</evidence>
<feature type="chain" id="PRO_5039545730" evidence="2">
    <location>
        <begin position="21"/>
        <end position="125"/>
    </location>
</feature>
<keyword evidence="2" id="KW-0732">Signal</keyword>
<accession>A0A9D3X921</accession>
<dbReference type="Proteomes" id="UP000827986">
    <property type="component" value="Unassembled WGS sequence"/>
</dbReference>